<proteinExistence type="predicted"/>
<evidence type="ECO:0000313" key="3">
    <source>
        <dbReference type="Proteomes" id="UP000267128"/>
    </source>
</evidence>
<reference evidence="2 3" key="1">
    <citation type="submission" date="2018-11" db="EMBL/GenBank/DDBJ databases">
        <authorList>
            <person name="Li F."/>
        </authorList>
    </citation>
    <scope>NUCLEOTIDE SEQUENCE [LARGE SCALE GENOMIC DNA]</scope>
    <source>
        <strain evidence="2 3">Gsoil 097</strain>
    </source>
</reference>
<name>A0A3N0CK97_9ACTN</name>
<feature type="region of interest" description="Disordered" evidence="1">
    <location>
        <begin position="38"/>
        <end position="67"/>
    </location>
</feature>
<gene>
    <name evidence="2" type="ORF">EFK50_08500</name>
</gene>
<dbReference type="RefSeq" id="WP_123227146.1">
    <property type="nucleotide sequence ID" value="NZ_RJSE01000006.1"/>
</dbReference>
<dbReference type="AlphaFoldDB" id="A0A3N0CK97"/>
<sequence>MPDTMPDEGADQRGRIVDGLPPGPERRRALRRAGLSFALADFSEQEQHERWGSRSTRRRPARKQDDP</sequence>
<comment type="caution">
    <text evidence="2">The sequence shown here is derived from an EMBL/GenBank/DDBJ whole genome shotgun (WGS) entry which is preliminary data.</text>
</comment>
<accession>A0A3N0CK97</accession>
<protein>
    <submittedName>
        <fullName evidence="2">Uncharacterized protein</fullName>
    </submittedName>
</protein>
<dbReference type="Proteomes" id="UP000267128">
    <property type="component" value="Unassembled WGS sequence"/>
</dbReference>
<evidence type="ECO:0000313" key="2">
    <source>
        <dbReference type="EMBL" id="RNL63759.1"/>
    </source>
</evidence>
<keyword evidence="3" id="KW-1185">Reference proteome</keyword>
<evidence type="ECO:0000256" key="1">
    <source>
        <dbReference type="SAM" id="MobiDB-lite"/>
    </source>
</evidence>
<organism evidence="2 3">
    <name type="scientific">Nocardioides marmoriginsengisoli</name>
    <dbReference type="NCBI Taxonomy" id="661483"/>
    <lineage>
        <taxon>Bacteria</taxon>
        <taxon>Bacillati</taxon>
        <taxon>Actinomycetota</taxon>
        <taxon>Actinomycetes</taxon>
        <taxon>Propionibacteriales</taxon>
        <taxon>Nocardioidaceae</taxon>
        <taxon>Nocardioides</taxon>
    </lineage>
</organism>
<feature type="region of interest" description="Disordered" evidence="1">
    <location>
        <begin position="1"/>
        <end position="26"/>
    </location>
</feature>
<dbReference type="EMBL" id="RJSE01000006">
    <property type="protein sequence ID" value="RNL63759.1"/>
    <property type="molecule type" value="Genomic_DNA"/>
</dbReference>